<comment type="subcellular location">
    <subcellularLocation>
        <location evidence="1 7">Cytoplasm</location>
    </subcellularLocation>
</comment>
<dbReference type="STRING" id="574087.Acear_1730"/>
<reference evidence="11 12" key="1">
    <citation type="journal article" date="2010" name="Stand. Genomic Sci.">
        <title>Complete genome sequence of Acetohalobium arabaticum type strain (Z-7288).</title>
        <authorList>
            <person name="Sikorski J."/>
            <person name="Lapidus A."/>
            <person name="Chertkov O."/>
            <person name="Lucas S."/>
            <person name="Copeland A."/>
            <person name="Glavina Del Rio T."/>
            <person name="Nolan M."/>
            <person name="Tice H."/>
            <person name="Cheng J.F."/>
            <person name="Han C."/>
            <person name="Brambilla E."/>
            <person name="Pitluck S."/>
            <person name="Liolios K."/>
            <person name="Ivanova N."/>
            <person name="Mavromatis K."/>
            <person name="Mikhailova N."/>
            <person name="Pati A."/>
            <person name="Bruce D."/>
            <person name="Detter C."/>
            <person name="Tapia R."/>
            <person name="Goodwin L."/>
            <person name="Chen A."/>
            <person name="Palaniappan K."/>
            <person name="Land M."/>
            <person name="Hauser L."/>
            <person name="Chang Y.J."/>
            <person name="Jeffries C.D."/>
            <person name="Rohde M."/>
            <person name="Goker M."/>
            <person name="Spring S."/>
            <person name="Woyke T."/>
            <person name="Bristow J."/>
            <person name="Eisen J.A."/>
            <person name="Markowitz V."/>
            <person name="Hugenholtz P."/>
            <person name="Kyrpides N.C."/>
            <person name="Klenk H.P."/>
        </authorList>
    </citation>
    <scope>NUCLEOTIDE SEQUENCE [LARGE SCALE GENOMIC DNA]</scope>
    <source>
        <strain evidence="12">ATCC 49924 / DSM 5501 / Z-7288</strain>
    </source>
</reference>
<dbReference type="InterPro" id="IPR020900">
    <property type="entry name" value="Arg_repress_DNA-bd"/>
</dbReference>
<dbReference type="eggNOG" id="COG1438">
    <property type="taxonomic scope" value="Bacteria"/>
</dbReference>
<dbReference type="AlphaFoldDB" id="D9QRU4"/>
<evidence type="ECO:0000256" key="4">
    <source>
        <dbReference type="ARBA" id="ARBA00023015"/>
    </source>
</evidence>
<dbReference type="SUPFAM" id="SSF46785">
    <property type="entry name" value="Winged helix' DNA-binding domain"/>
    <property type="match status" value="1"/>
</dbReference>
<dbReference type="InterPro" id="IPR036251">
    <property type="entry name" value="Arg_repress_C_sf"/>
</dbReference>
<proteinExistence type="inferred from homology"/>
<dbReference type="PANTHER" id="PTHR34471:SF1">
    <property type="entry name" value="ARGININE REPRESSOR"/>
    <property type="match status" value="1"/>
</dbReference>
<dbReference type="GO" id="GO:0006526">
    <property type="term" value="P:L-arginine biosynthetic process"/>
    <property type="evidence" value="ECO:0007669"/>
    <property type="project" value="UniProtKB-UniPathway"/>
</dbReference>
<evidence type="ECO:0000313" key="12">
    <source>
        <dbReference type="Proteomes" id="UP000001661"/>
    </source>
</evidence>
<dbReference type="SUPFAM" id="SSF55252">
    <property type="entry name" value="C-terminal domain of arginine repressor"/>
    <property type="match status" value="1"/>
</dbReference>
<dbReference type="GO" id="GO:1900079">
    <property type="term" value="P:regulation of arginine biosynthetic process"/>
    <property type="evidence" value="ECO:0007669"/>
    <property type="project" value="UniProtKB-UniRule"/>
</dbReference>
<evidence type="ECO:0000256" key="8">
    <source>
        <dbReference type="NCBIfam" id="TIGR01529"/>
    </source>
</evidence>
<dbReference type="HAMAP" id="MF_00173">
    <property type="entry name" value="Arg_repressor"/>
    <property type="match status" value="1"/>
</dbReference>
<dbReference type="InterPro" id="IPR036390">
    <property type="entry name" value="WH_DNA-bd_sf"/>
</dbReference>
<evidence type="ECO:0000256" key="5">
    <source>
        <dbReference type="ARBA" id="ARBA00023125"/>
    </source>
</evidence>
<comment type="similarity">
    <text evidence="2 7">Belongs to the ArgR family.</text>
</comment>
<dbReference type="GO" id="GO:0003677">
    <property type="term" value="F:DNA binding"/>
    <property type="evidence" value="ECO:0007669"/>
    <property type="project" value="UniProtKB-KW"/>
</dbReference>
<evidence type="ECO:0000256" key="2">
    <source>
        <dbReference type="ARBA" id="ARBA00008316"/>
    </source>
</evidence>
<dbReference type="Gene3D" id="1.10.10.10">
    <property type="entry name" value="Winged helix-like DNA-binding domain superfamily/Winged helix DNA-binding domain"/>
    <property type="match status" value="1"/>
</dbReference>
<keyword evidence="5 7" id="KW-0238">DNA-binding</keyword>
<dbReference type="OrthoDB" id="9807089at2"/>
<keyword evidence="6 7" id="KW-0804">Transcription</keyword>
<dbReference type="Pfam" id="PF01316">
    <property type="entry name" value="Arg_repressor"/>
    <property type="match status" value="1"/>
</dbReference>
<dbReference type="Proteomes" id="UP000001661">
    <property type="component" value="Chromosome"/>
</dbReference>
<dbReference type="UniPathway" id="UPA00068"/>
<keyword evidence="12" id="KW-1185">Reference proteome</keyword>
<keyword evidence="7" id="KW-0055">Arginine biosynthesis</keyword>
<dbReference type="InterPro" id="IPR001669">
    <property type="entry name" value="Arg_repress"/>
</dbReference>
<keyword evidence="3 7" id="KW-0963">Cytoplasm</keyword>
<organism evidence="11 12">
    <name type="scientific">Acetohalobium arabaticum (strain ATCC 49924 / DSM 5501 / Z-7288)</name>
    <dbReference type="NCBI Taxonomy" id="574087"/>
    <lineage>
        <taxon>Bacteria</taxon>
        <taxon>Bacillati</taxon>
        <taxon>Bacillota</taxon>
        <taxon>Clostridia</taxon>
        <taxon>Halanaerobiales</taxon>
        <taxon>Halobacteroidaceae</taxon>
        <taxon>Acetohalobium</taxon>
    </lineage>
</organism>
<dbReference type="PRINTS" id="PR01467">
    <property type="entry name" value="ARGREPRESSOR"/>
</dbReference>
<accession>D9QRU4</accession>
<dbReference type="GO" id="GO:0051259">
    <property type="term" value="P:protein complex oligomerization"/>
    <property type="evidence" value="ECO:0007669"/>
    <property type="project" value="InterPro"/>
</dbReference>
<dbReference type="NCBIfam" id="TIGR01529">
    <property type="entry name" value="argR_whole"/>
    <property type="match status" value="1"/>
</dbReference>
<evidence type="ECO:0000256" key="7">
    <source>
        <dbReference type="HAMAP-Rule" id="MF_00173"/>
    </source>
</evidence>
<dbReference type="HOGENOM" id="CLU_097103_3_0_9"/>
<dbReference type="Pfam" id="PF02863">
    <property type="entry name" value="Arg_repressor_C"/>
    <property type="match status" value="1"/>
</dbReference>
<evidence type="ECO:0000256" key="1">
    <source>
        <dbReference type="ARBA" id="ARBA00004496"/>
    </source>
</evidence>
<evidence type="ECO:0000256" key="3">
    <source>
        <dbReference type="ARBA" id="ARBA00022490"/>
    </source>
</evidence>
<evidence type="ECO:0000313" key="11">
    <source>
        <dbReference type="EMBL" id="ADL13235.1"/>
    </source>
</evidence>
<gene>
    <name evidence="7" type="primary">argR</name>
    <name evidence="11" type="ordered locus">Acear_1730</name>
</gene>
<dbReference type="InterPro" id="IPR036388">
    <property type="entry name" value="WH-like_DNA-bd_sf"/>
</dbReference>
<comment type="pathway">
    <text evidence="7">Amino-acid biosynthesis; L-arginine biosynthesis [regulation].</text>
</comment>
<sequence length="150" mass="16954">MKSKRHLKIMKYIQQEEISTQQELAARLREDGIAVTQATVSRDIKELGLIKVPTKDKGYKYALPPEREHSDLQGRMERMFKDSVVDFDHSENLIVINTLPGTANGVASLIDNADWEGVLSTLAGDDTILIIVKPKEMVEEILEKLHQLTI</sequence>
<dbReference type="InterPro" id="IPR020899">
    <property type="entry name" value="Arg_repress_C"/>
</dbReference>
<keyword evidence="7" id="KW-0678">Repressor</keyword>
<evidence type="ECO:0000259" key="9">
    <source>
        <dbReference type="Pfam" id="PF01316"/>
    </source>
</evidence>
<comment type="function">
    <text evidence="7">Regulates arginine biosynthesis genes.</text>
</comment>
<dbReference type="GO" id="GO:0003700">
    <property type="term" value="F:DNA-binding transcription factor activity"/>
    <property type="evidence" value="ECO:0007669"/>
    <property type="project" value="UniProtKB-UniRule"/>
</dbReference>
<dbReference type="RefSeq" id="WP_013278680.1">
    <property type="nucleotide sequence ID" value="NC_014378.1"/>
</dbReference>
<dbReference type="GO" id="GO:0005737">
    <property type="term" value="C:cytoplasm"/>
    <property type="evidence" value="ECO:0007669"/>
    <property type="project" value="UniProtKB-SubCell"/>
</dbReference>
<dbReference type="EMBL" id="CP002105">
    <property type="protein sequence ID" value="ADL13235.1"/>
    <property type="molecule type" value="Genomic_DNA"/>
</dbReference>
<dbReference type="KEGG" id="aar:Acear_1730"/>
<name>D9QRU4_ACEAZ</name>
<feature type="domain" description="Arginine repressor DNA-binding" evidence="9">
    <location>
        <begin position="2"/>
        <end position="68"/>
    </location>
</feature>
<dbReference type="Gene3D" id="3.30.1360.40">
    <property type="match status" value="1"/>
</dbReference>
<dbReference type="GO" id="GO:0034618">
    <property type="term" value="F:arginine binding"/>
    <property type="evidence" value="ECO:0007669"/>
    <property type="project" value="InterPro"/>
</dbReference>
<evidence type="ECO:0000259" key="10">
    <source>
        <dbReference type="Pfam" id="PF02863"/>
    </source>
</evidence>
<feature type="domain" description="Arginine repressor C-terminal" evidence="10">
    <location>
        <begin position="80"/>
        <end position="146"/>
    </location>
</feature>
<protein>
    <recommendedName>
        <fullName evidence="7 8">Arginine repressor</fullName>
    </recommendedName>
</protein>
<keyword evidence="7" id="KW-0028">Amino-acid biosynthesis</keyword>
<evidence type="ECO:0000256" key="6">
    <source>
        <dbReference type="ARBA" id="ARBA00023163"/>
    </source>
</evidence>
<keyword evidence="4 7" id="KW-0805">Transcription regulation</keyword>
<dbReference type="PANTHER" id="PTHR34471">
    <property type="entry name" value="ARGININE REPRESSOR"/>
    <property type="match status" value="1"/>
</dbReference>